<protein>
    <submittedName>
        <fullName evidence="2">Adenylate cyclase class 2</fullName>
        <ecNumber evidence="2">4.6.1.1</ecNumber>
    </submittedName>
</protein>
<dbReference type="SMART" id="SM01118">
    <property type="entry name" value="CYTH"/>
    <property type="match status" value="1"/>
</dbReference>
<dbReference type="SUPFAM" id="SSF55154">
    <property type="entry name" value="CYTH-like phosphatases"/>
    <property type="match status" value="1"/>
</dbReference>
<dbReference type="Pfam" id="PF01928">
    <property type="entry name" value="CYTH"/>
    <property type="match status" value="1"/>
</dbReference>
<dbReference type="InterPro" id="IPR033469">
    <property type="entry name" value="CYTH-like_dom_sf"/>
</dbReference>
<dbReference type="PROSITE" id="PS51707">
    <property type="entry name" value="CYTH"/>
    <property type="match status" value="1"/>
</dbReference>
<accession>A0A7W8VCS5</accession>
<sequence>MIEVERKREVGGDAEKIKARLAVLGYREAASSTEADTYYSRPDVDFLETVECLRVRRRPGFAEITYKPASTTATRSADGVIAKRETNLVLPGDGQAADAEALLEAIGMVPLARVEKARASYQRPDLDGVTVAVDTVTGAGVFVEVEVIGENAETAAILMAEVEQENGLDAYPVVALPYRDLVLKTDSHLTRR</sequence>
<dbReference type="AlphaFoldDB" id="A0A7W8VCS5"/>
<keyword evidence="3" id="KW-1185">Reference proteome</keyword>
<comment type="caution">
    <text evidence="2">The sequence shown here is derived from an EMBL/GenBank/DDBJ whole genome shotgun (WGS) entry which is preliminary data.</text>
</comment>
<name>A0A7W8VCS5_9ACTN</name>
<feature type="domain" description="CYTH" evidence="1">
    <location>
        <begin position="1"/>
        <end position="184"/>
    </location>
</feature>
<dbReference type="RefSeq" id="WP_246528193.1">
    <property type="nucleotide sequence ID" value="NZ_BAAAJD010000007.1"/>
</dbReference>
<gene>
    <name evidence="2" type="ORF">HDA36_001374</name>
</gene>
<keyword evidence="2" id="KW-0456">Lyase</keyword>
<dbReference type="Proteomes" id="UP000572635">
    <property type="component" value="Unassembled WGS sequence"/>
</dbReference>
<dbReference type="EC" id="4.6.1.1" evidence="2"/>
<evidence type="ECO:0000313" key="3">
    <source>
        <dbReference type="Proteomes" id="UP000572635"/>
    </source>
</evidence>
<dbReference type="Gene3D" id="2.40.320.10">
    <property type="entry name" value="Hypothetical Protein Pfu-838710-001"/>
    <property type="match status" value="1"/>
</dbReference>
<evidence type="ECO:0000313" key="2">
    <source>
        <dbReference type="EMBL" id="MBB5431290.1"/>
    </source>
</evidence>
<proteinExistence type="predicted"/>
<dbReference type="PANTHER" id="PTHR21028">
    <property type="entry name" value="SI:CH211-156B7.4"/>
    <property type="match status" value="1"/>
</dbReference>
<reference evidence="2 3" key="1">
    <citation type="submission" date="2020-08" db="EMBL/GenBank/DDBJ databases">
        <title>Sequencing the genomes of 1000 actinobacteria strains.</title>
        <authorList>
            <person name="Klenk H.-P."/>
        </authorList>
    </citation>
    <scope>NUCLEOTIDE SEQUENCE [LARGE SCALE GENOMIC DNA]</scope>
    <source>
        <strain evidence="2 3">DSM 44551</strain>
    </source>
</reference>
<dbReference type="EMBL" id="JACHDB010000001">
    <property type="protein sequence ID" value="MBB5431290.1"/>
    <property type="molecule type" value="Genomic_DNA"/>
</dbReference>
<dbReference type="InterPro" id="IPR023577">
    <property type="entry name" value="CYTH_domain"/>
</dbReference>
<dbReference type="InterPro" id="IPR008173">
    <property type="entry name" value="Adenylyl_cyclase_CyaB"/>
</dbReference>
<organism evidence="2 3">
    <name type="scientific">Nocardiopsis composta</name>
    <dbReference type="NCBI Taxonomy" id="157465"/>
    <lineage>
        <taxon>Bacteria</taxon>
        <taxon>Bacillati</taxon>
        <taxon>Actinomycetota</taxon>
        <taxon>Actinomycetes</taxon>
        <taxon>Streptosporangiales</taxon>
        <taxon>Nocardiopsidaceae</taxon>
        <taxon>Nocardiopsis</taxon>
    </lineage>
</organism>
<dbReference type="GO" id="GO:0004016">
    <property type="term" value="F:adenylate cyclase activity"/>
    <property type="evidence" value="ECO:0007669"/>
    <property type="project" value="UniProtKB-EC"/>
</dbReference>
<evidence type="ECO:0000259" key="1">
    <source>
        <dbReference type="PROSITE" id="PS51707"/>
    </source>
</evidence>
<dbReference type="CDD" id="cd07890">
    <property type="entry name" value="CYTH-like_AC_IV-like"/>
    <property type="match status" value="1"/>
</dbReference>
<dbReference type="PANTHER" id="PTHR21028:SF2">
    <property type="entry name" value="CYTH DOMAIN-CONTAINING PROTEIN"/>
    <property type="match status" value="1"/>
</dbReference>